<dbReference type="EMBL" id="JAUSRB010000002">
    <property type="protein sequence ID" value="MDP9866802.1"/>
    <property type="molecule type" value="Genomic_DNA"/>
</dbReference>
<evidence type="ECO:0000256" key="1">
    <source>
        <dbReference type="SAM" id="Phobius"/>
    </source>
</evidence>
<comment type="caution">
    <text evidence="2">The sequence shown here is derived from an EMBL/GenBank/DDBJ whole genome shotgun (WGS) entry which is preliminary data.</text>
</comment>
<feature type="transmembrane region" description="Helical" evidence="1">
    <location>
        <begin position="20"/>
        <end position="40"/>
    </location>
</feature>
<keyword evidence="1" id="KW-0472">Membrane</keyword>
<keyword evidence="3" id="KW-1185">Reference proteome</keyword>
<sequence>MPETIERGRQAGESRTARTVRYAVELLFFAATLGIVYTLWG</sequence>
<evidence type="ECO:0000313" key="3">
    <source>
        <dbReference type="Proteomes" id="UP001230426"/>
    </source>
</evidence>
<dbReference type="RefSeq" id="WP_306867927.1">
    <property type="nucleotide sequence ID" value="NZ_JAUSRB010000002.1"/>
</dbReference>
<keyword evidence="1" id="KW-1133">Transmembrane helix</keyword>
<proteinExistence type="predicted"/>
<gene>
    <name evidence="2" type="ORF">J2S55_006068</name>
</gene>
<evidence type="ECO:0000313" key="2">
    <source>
        <dbReference type="EMBL" id="MDP9866802.1"/>
    </source>
</evidence>
<keyword evidence="1" id="KW-0812">Transmembrane</keyword>
<reference evidence="2 3" key="1">
    <citation type="submission" date="2023-07" db="EMBL/GenBank/DDBJ databases">
        <title>Sequencing the genomes of 1000 actinobacteria strains.</title>
        <authorList>
            <person name="Klenk H.-P."/>
        </authorList>
    </citation>
    <scope>NUCLEOTIDE SEQUENCE [LARGE SCALE GENOMIC DNA]</scope>
    <source>
        <strain evidence="2 3">DSM 44109</strain>
    </source>
</reference>
<name>A0ABT9RC17_9ACTN</name>
<accession>A0ABT9RC17</accession>
<protein>
    <submittedName>
        <fullName evidence="2">Uncharacterized protein</fullName>
    </submittedName>
</protein>
<organism evidence="2 3">
    <name type="scientific">Streptosporangium brasiliense</name>
    <dbReference type="NCBI Taxonomy" id="47480"/>
    <lineage>
        <taxon>Bacteria</taxon>
        <taxon>Bacillati</taxon>
        <taxon>Actinomycetota</taxon>
        <taxon>Actinomycetes</taxon>
        <taxon>Streptosporangiales</taxon>
        <taxon>Streptosporangiaceae</taxon>
        <taxon>Streptosporangium</taxon>
    </lineage>
</organism>
<dbReference type="Proteomes" id="UP001230426">
    <property type="component" value="Unassembled WGS sequence"/>
</dbReference>